<organism evidence="5 6">
    <name type="scientific">Acidaminobacter hydrogenoformans DSM 2784</name>
    <dbReference type="NCBI Taxonomy" id="1120920"/>
    <lineage>
        <taxon>Bacteria</taxon>
        <taxon>Bacillati</taxon>
        <taxon>Bacillota</taxon>
        <taxon>Clostridia</taxon>
        <taxon>Peptostreptococcales</taxon>
        <taxon>Acidaminobacteraceae</taxon>
        <taxon>Acidaminobacter</taxon>
    </lineage>
</organism>
<dbReference type="InterPro" id="IPR016169">
    <property type="entry name" value="FAD-bd_PCMH_sub2"/>
</dbReference>
<dbReference type="GO" id="GO:0071949">
    <property type="term" value="F:FAD binding"/>
    <property type="evidence" value="ECO:0007669"/>
    <property type="project" value="InterPro"/>
</dbReference>
<dbReference type="InterPro" id="IPR016167">
    <property type="entry name" value="FAD-bd_PCMH_sub1"/>
</dbReference>
<keyword evidence="3" id="KW-0560">Oxidoreductase</keyword>
<dbReference type="EMBL" id="FMWL01000020">
    <property type="protein sequence ID" value="SCZ81626.1"/>
    <property type="molecule type" value="Genomic_DNA"/>
</dbReference>
<dbReference type="SUPFAM" id="SSF55447">
    <property type="entry name" value="CO dehydrogenase flavoprotein C-terminal domain-like"/>
    <property type="match status" value="1"/>
</dbReference>
<dbReference type="Gene3D" id="3.30.43.10">
    <property type="entry name" value="Uridine Diphospho-n-acetylenolpyruvylglucosamine Reductase, domain 2"/>
    <property type="match status" value="1"/>
</dbReference>
<evidence type="ECO:0000256" key="3">
    <source>
        <dbReference type="ARBA" id="ARBA00023002"/>
    </source>
</evidence>
<name>A0A1G5S5M9_9FIRM</name>
<dbReference type="Gene3D" id="3.30.390.50">
    <property type="entry name" value="CO dehydrogenase flavoprotein, C-terminal domain"/>
    <property type="match status" value="1"/>
</dbReference>
<dbReference type="Gene3D" id="3.30.465.10">
    <property type="match status" value="1"/>
</dbReference>
<dbReference type="PANTHER" id="PTHR42659:SF9">
    <property type="entry name" value="XANTHINE DEHYDROGENASE FAD-BINDING SUBUNIT XDHB-RELATED"/>
    <property type="match status" value="1"/>
</dbReference>
<dbReference type="Proteomes" id="UP000199208">
    <property type="component" value="Unassembled WGS sequence"/>
</dbReference>
<dbReference type="STRING" id="1120920.SAMN03080599_02895"/>
<evidence type="ECO:0000256" key="1">
    <source>
        <dbReference type="ARBA" id="ARBA00022630"/>
    </source>
</evidence>
<keyword evidence="1" id="KW-0285">Flavoprotein</keyword>
<dbReference type="OrthoDB" id="9789842at2"/>
<dbReference type="InterPro" id="IPR002346">
    <property type="entry name" value="Mopterin_DH_FAD-bd"/>
</dbReference>
<dbReference type="InterPro" id="IPR036318">
    <property type="entry name" value="FAD-bd_PCMH-like_sf"/>
</dbReference>
<dbReference type="InterPro" id="IPR036683">
    <property type="entry name" value="CO_DH_flav_C_dom_sf"/>
</dbReference>
<dbReference type="GO" id="GO:0016491">
    <property type="term" value="F:oxidoreductase activity"/>
    <property type="evidence" value="ECO:0007669"/>
    <property type="project" value="UniProtKB-KW"/>
</dbReference>
<dbReference type="SUPFAM" id="SSF56176">
    <property type="entry name" value="FAD-binding/transporter-associated domain-like"/>
    <property type="match status" value="1"/>
</dbReference>
<evidence type="ECO:0000259" key="4">
    <source>
        <dbReference type="PROSITE" id="PS51387"/>
    </source>
</evidence>
<keyword evidence="6" id="KW-1185">Reference proteome</keyword>
<dbReference type="InterPro" id="IPR051312">
    <property type="entry name" value="Diverse_Substr_Oxidored"/>
</dbReference>
<dbReference type="PROSITE" id="PS51387">
    <property type="entry name" value="FAD_PCMH"/>
    <property type="match status" value="1"/>
</dbReference>
<evidence type="ECO:0000313" key="5">
    <source>
        <dbReference type="EMBL" id="SCZ81626.1"/>
    </source>
</evidence>
<feature type="domain" description="FAD-binding PCMH-type" evidence="4">
    <location>
        <begin position="1"/>
        <end position="175"/>
    </location>
</feature>
<reference evidence="5 6" key="1">
    <citation type="submission" date="2016-10" db="EMBL/GenBank/DDBJ databases">
        <authorList>
            <person name="de Groot N.N."/>
        </authorList>
    </citation>
    <scope>NUCLEOTIDE SEQUENCE [LARGE SCALE GENOMIC DNA]</scope>
    <source>
        <strain evidence="5 6">DSM 2784</strain>
    </source>
</reference>
<protein>
    <submittedName>
        <fullName evidence="5">Purine hydroxylase gamma subunit apoprotein</fullName>
    </submittedName>
</protein>
<dbReference type="FunFam" id="3.30.465.10:FF:000017">
    <property type="entry name" value="Xanthine dehydrogenase, FAD binding subunit"/>
    <property type="match status" value="1"/>
</dbReference>
<dbReference type="AlphaFoldDB" id="A0A1G5S5M9"/>
<dbReference type="InterPro" id="IPR016166">
    <property type="entry name" value="FAD-bd_PCMH"/>
</dbReference>
<dbReference type="InterPro" id="IPR005107">
    <property type="entry name" value="CO_DH_flav_C"/>
</dbReference>
<evidence type="ECO:0000256" key="2">
    <source>
        <dbReference type="ARBA" id="ARBA00022827"/>
    </source>
</evidence>
<evidence type="ECO:0000313" key="6">
    <source>
        <dbReference type="Proteomes" id="UP000199208"/>
    </source>
</evidence>
<dbReference type="Pfam" id="PF00941">
    <property type="entry name" value="FAD_binding_5"/>
    <property type="match status" value="1"/>
</dbReference>
<dbReference type="SMART" id="SM01092">
    <property type="entry name" value="CO_deh_flav_C"/>
    <property type="match status" value="1"/>
</dbReference>
<sequence>MKVEKVIKAFSLKEALAALKENEGRAELIAGGTDLLVKIRENHNKKPVIVDISDVPECRGIRFEADYIAIGACAKYSELVESDRVMRQLPGLWEASKSVGAPQIQNLGTVGGNIANASPAADAVPPLLAMEALLEIVSNEGCRTVALKDFFKGKGQADLNEGEIITQIIIPRPGSAHINVQFEKLGLRNALAISRLSAAAAVELSEDKVIEKVCVASGSIGLTGMREPELEAFLTGKKLDEALISSACDLFSEVVSSRLSGRGTMPFKREAVRGVFGNALKKALRASL</sequence>
<dbReference type="PANTHER" id="PTHR42659">
    <property type="entry name" value="XANTHINE DEHYDROGENASE SUBUNIT C-RELATED"/>
    <property type="match status" value="1"/>
</dbReference>
<accession>A0A1G5S5M9</accession>
<dbReference type="RefSeq" id="WP_092592722.1">
    <property type="nucleotide sequence ID" value="NZ_FMWL01000020.1"/>
</dbReference>
<proteinExistence type="predicted"/>
<gene>
    <name evidence="5" type="ORF">SAMN03080599_02895</name>
</gene>
<dbReference type="Pfam" id="PF03450">
    <property type="entry name" value="CO_deh_flav_C"/>
    <property type="match status" value="1"/>
</dbReference>
<keyword evidence="2" id="KW-0274">FAD</keyword>